<dbReference type="SMART" id="SM00271">
    <property type="entry name" value="DnaJ"/>
    <property type="match status" value="1"/>
</dbReference>
<dbReference type="InterPro" id="IPR001623">
    <property type="entry name" value="DnaJ_domain"/>
</dbReference>
<accession>A0ABP0L8Z9</accession>
<feature type="compositionally biased region" description="Polar residues" evidence="1">
    <location>
        <begin position="102"/>
        <end position="112"/>
    </location>
</feature>
<dbReference type="PANTHER" id="PTHR44240">
    <property type="entry name" value="DNAJ DOMAIN (PROKARYOTIC HEAT SHOCK PROTEIN)-RELATED"/>
    <property type="match status" value="1"/>
</dbReference>
<comment type="caution">
    <text evidence="3">The sequence shown here is derived from an EMBL/GenBank/DDBJ whole genome shotgun (WGS) entry which is preliminary data.</text>
</comment>
<feature type="domain" description="J" evidence="2">
    <location>
        <begin position="7"/>
        <end position="68"/>
    </location>
</feature>
<protein>
    <submittedName>
        <fullName evidence="3">Chaperone protein DnaJ</fullName>
    </submittedName>
</protein>
<dbReference type="Pfam" id="PF00226">
    <property type="entry name" value="DnaJ"/>
    <property type="match status" value="1"/>
</dbReference>
<organism evidence="3 4">
    <name type="scientific">Durusdinium trenchii</name>
    <dbReference type="NCBI Taxonomy" id="1381693"/>
    <lineage>
        <taxon>Eukaryota</taxon>
        <taxon>Sar</taxon>
        <taxon>Alveolata</taxon>
        <taxon>Dinophyceae</taxon>
        <taxon>Suessiales</taxon>
        <taxon>Symbiodiniaceae</taxon>
        <taxon>Durusdinium</taxon>
    </lineage>
</organism>
<dbReference type="PROSITE" id="PS00636">
    <property type="entry name" value="DNAJ_1"/>
    <property type="match status" value="1"/>
</dbReference>
<dbReference type="InterPro" id="IPR018253">
    <property type="entry name" value="DnaJ_domain_CS"/>
</dbReference>
<name>A0ABP0L8Z9_9DINO</name>
<evidence type="ECO:0000259" key="2">
    <source>
        <dbReference type="PROSITE" id="PS50076"/>
    </source>
</evidence>
<feature type="compositionally biased region" description="Basic and acidic residues" evidence="1">
    <location>
        <begin position="84"/>
        <end position="94"/>
    </location>
</feature>
<feature type="region of interest" description="Disordered" evidence="1">
    <location>
        <begin position="60"/>
        <end position="112"/>
    </location>
</feature>
<dbReference type="InterPro" id="IPR036869">
    <property type="entry name" value="J_dom_sf"/>
</dbReference>
<dbReference type="PRINTS" id="PR00625">
    <property type="entry name" value="JDOMAIN"/>
</dbReference>
<reference evidence="3 4" key="1">
    <citation type="submission" date="2024-02" db="EMBL/GenBank/DDBJ databases">
        <authorList>
            <person name="Chen Y."/>
            <person name="Shah S."/>
            <person name="Dougan E. K."/>
            <person name="Thang M."/>
            <person name="Chan C."/>
        </authorList>
    </citation>
    <scope>NUCLEOTIDE SEQUENCE [LARGE SCALE GENOMIC DNA]</scope>
</reference>
<feature type="compositionally biased region" description="Basic residues" evidence="1">
    <location>
        <begin position="74"/>
        <end position="83"/>
    </location>
</feature>
<evidence type="ECO:0000313" key="3">
    <source>
        <dbReference type="EMBL" id="CAK9035252.1"/>
    </source>
</evidence>
<dbReference type="SUPFAM" id="SSF46565">
    <property type="entry name" value="Chaperone J-domain"/>
    <property type="match status" value="1"/>
</dbReference>
<dbReference type="EMBL" id="CAXAMM010015002">
    <property type="protein sequence ID" value="CAK9035252.1"/>
    <property type="molecule type" value="Genomic_DNA"/>
</dbReference>
<dbReference type="PROSITE" id="PS50076">
    <property type="entry name" value="DNAJ_2"/>
    <property type="match status" value="1"/>
</dbReference>
<dbReference type="Gene3D" id="1.10.287.110">
    <property type="entry name" value="DnaJ domain"/>
    <property type="match status" value="1"/>
</dbReference>
<evidence type="ECO:0000313" key="4">
    <source>
        <dbReference type="Proteomes" id="UP001642464"/>
    </source>
</evidence>
<proteinExistence type="predicted"/>
<dbReference type="PANTHER" id="PTHR44240:SF10">
    <property type="entry name" value="J DOMAIN-CONTAINING PROTEIN"/>
    <property type="match status" value="1"/>
</dbReference>
<evidence type="ECO:0000256" key="1">
    <source>
        <dbReference type="SAM" id="MobiDB-lite"/>
    </source>
</evidence>
<dbReference type="Proteomes" id="UP001642464">
    <property type="component" value="Unassembled WGS sequence"/>
</dbReference>
<sequence>MAAMATSFYCVLDVKTDATTDEIKLAFKRRALQVHPDKGGSKEAFHSVYQAFETLADPDARKRYDNQLPTPKLPKQKRRHAKKDAKTTEAEHSRPQRKHSASQKSDNMQSAPSYSHDKLLVKLYRLLKGLPQEVRNMLIQKEFSQKQRVLLEKWIVLQRAADAETHETPVSEPASTGPLQASEPIFCKKSSASLTDTPCDVTSDGASKSLSLISAAPYPKTFRKKKKRVDMRGILSGRRTSEANRVYRANVSIDNIAIYTRECDLPTAVEFLVILTSFKQNMQGASQDADTTFETLFRDTLQSAFVEHGRLYVSRGPGSMVWRYGPVELENLWDGIQNAVKEMWEGTGPSQELGDVVSPVIEITSYHFADGLIPDSDDEFEAEDFHNQRYWTINSSEEEEMVDD</sequence>
<dbReference type="CDD" id="cd06257">
    <property type="entry name" value="DnaJ"/>
    <property type="match status" value="1"/>
</dbReference>
<keyword evidence="4" id="KW-1185">Reference proteome</keyword>
<dbReference type="InterPro" id="IPR052276">
    <property type="entry name" value="Diphthamide-biosynth_chaperone"/>
</dbReference>
<gene>
    <name evidence="3" type="ORF">SCF082_LOCUS21210</name>
</gene>